<comment type="similarity">
    <text evidence="1">Belongs to the CapA family.</text>
</comment>
<dbReference type="SMART" id="SM00854">
    <property type="entry name" value="PGA_cap"/>
    <property type="match status" value="1"/>
</dbReference>
<dbReference type="SUPFAM" id="SSF56300">
    <property type="entry name" value="Metallo-dependent phosphatases"/>
    <property type="match status" value="1"/>
</dbReference>
<dbReference type="AlphaFoldDB" id="A0A7C4CCX2"/>
<name>A0A7C4CCX2_UNCW3</name>
<dbReference type="EMBL" id="DSUT01000044">
    <property type="protein sequence ID" value="HGK27828.1"/>
    <property type="molecule type" value="Genomic_DNA"/>
</dbReference>
<sequence length="275" mass="29319">MKSRIGTVLLLGWTLALAWDSLDPDTLPAPDTTPAVVSWVGDILLASSVGRAAVARGVDWLFDEVRETLADDDLTLGNLECAAAISGRPAEKEYTFRADPELLPGLSRGGIEAISLANNHALDYGRDALMETIERLQQAGILYGGAGSCFDSALAPIIVGLRQETLAVICASRVAPAGWAATARRPGIAAVWNPADLLNAIVKAKERAGIVAVFLHWGIEKKDRPEEAQRRLARRCIDAGATLVIGTHPHVIQGLELYNRGLIAYSLGCRVRGPG</sequence>
<evidence type="ECO:0000259" key="3">
    <source>
        <dbReference type="SMART" id="SM00854"/>
    </source>
</evidence>
<dbReference type="PANTHER" id="PTHR33393">
    <property type="entry name" value="POLYGLUTAMINE SYNTHESIS ACCESSORY PROTEIN RV0574C-RELATED"/>
    <property type="match status" value="1"/>
</dbReference>
<comment type="caution">
    <text evidence="4">The sequence shown here is derived from an EMBL/GenBank/DDBJ whole genome shotgun (WGS) entry which is preliminary data.</text>
</comment>
<gene>
    <name evidence="4" type="ORF">ENS41_02605</name>
</gene>
<feature type="domain" description="Capsule synthesis protein CapA" evidence="3">
    <location>
        <begin position="36"/>
        <end position="274"/>
    </location>
</feature>
<dbReference type="InterPro" id="IPR029052">
    <property type="entry name" value="Metallo-depent_PP-like"/>
</dbReference>
<dbReference type="Gene3D" id="3.60.21.10">
    <property type="match status" value="1"/>
</dbReference>
<feature type="signal peptide" evidence="2">
    <location>
        <begin position="1"/>
        <end position="18"/>
    </location>
</feature>
<protein>
    <submittedName>
        <fullName evidence="4">CapA family protein</fullName>
    </submittedName>
</protein>
<dbReference type="InterPro" id="IPR052169">
    <property type="entry name" value="CW_Biosynth-Accessory"/>
</dbReference>
<reference evidence="4" key="1">
    <citation type="journal article" date="2020" name="mSystems">
        <title>Genome- and Community-Level Interaction Insights into Carbon Utilization and Element Cycling Functions of Hydrothermarchaeota in Hydrothermal Sediment.</title>
        <authorList>
            <person name="Zhou Z."/>
            <person name="Liu Y."/>
            <person name="Xu W."/>
            <person name="Pan J."/>
            <person name="Luo Z.H."/>
            <person name="Li M."/>
        </authorList>
    </citation>
    <scope>NUCLEOTIDE SEQUENCE [LARGE SCALE GENOMIC DNA]</scope>
    <source>
        <strain evidence="4">SpSt-488</strain>
    </source>
</reference>
<dbReference type="Pfam" id="PF09587">
    <property type="entry name" value="PGA_cap"/>
    <property type="match status" value="1"/>
</dbReference>
<keyword evidence="2" id="KW-0732">Signal</keyword>
<accession>A0A7C4CCX2</accession>
<dbReference type="CDD" id="cd07381">
    <property type="entry name" value="MPP_CapA"/>
    <property type="match status" value="1"/>
</dbReference>
<evidence type="ECO:0000313" key="4">
    <source>
        <dbReference type="EMBL" id="HGK27828.1"/>
    </source>
</evidence>
<proteinExistence type="inferred from homology"/>
<feature type="chain" id="PRO_5028379342" evidence="2">
    <location>
        <begin position="19"/>
        <end position="275"/>
    </location>
</feature>
<dbReference type="InterPro" id="IPR019079">
    <property type="entry name" value="Capsule_synth_CapA"/>
</dbReference>
<evidence type="ECO:0000256" key="1">
    <source>
        <dbReference type="ARBA" id="ARBA00005662"/>
    </source>
</evidence>
<evidence type="ECO:0000256" key="2">
    <source>
        <dbReference type="SAM" id="SignalP"/>
    </source>
</evidence>
<organism evidence="4">
    <name type="scientific">candidate division WOR-3 bacterium</name>
    <dbReference type="NCBI Taxonomy" id="2052148"/>
    <lineage>
        <taxon>Bacteria</taxon>
        <taxon>Bacteria division WOR-3</taxon>
    </lineage>
</organism>
<dbReference type="PANTHER" id="PTHR33393:SF13">
    <property type="entry name" value="PGA BIOSYNTHESIS PROTEIN CAPA"/>
    <property type="match status" value="1"/>
</dbReference>